<reference evidence="10" key="1">
    <citation type="submission" date="2022-01" db="EMBL/GenBank/DDBJ databases">
        <authorList>
            <person name="Braso-Vives M."/>
        </authorList>
    </citation>
    <scope>NUCLEOTIDE SEQUENCE</scope>
</reference>
<dbReference type="PRINTS" id="PR00237">
    <property type="entry name" value="GPCRRHODOPSN"/>
</dbReference>
<evidence type="ECO:0000313" key="11">
    <source>
        <dbReference type="Proteomes" id="UP000838412"/>
    </source>
</evidence>
<dbReference type="Gene3D" id="1.20.1070.10">
    <property type="entry name" value="Rhodopsin 7-helix transmembrane proteins"/>
    <property type="match status" value="1"/>
</dbReference>
<evidence type="ECO:0000256" key="2">
    <source>
        <dbReference type="ARBA" id="ARBA00022692"/>
    </source>
</evidence>
<dbReference type="InterPro" id="IPR017452">
    <property type="entry name" value="GPCR_Rhodpsn_7TM"/>
</dbReference>
<dbReference type="SMART" id="SM01381">
    <property type="entry name" value="7TM_GPCR_Srsx"/>
    <property type="match status" value="1"/>
</dbReference>
<evidence type="ECO:0000256" key="1">
    <source>
        <dbReference type="ARBA" id="ARBA00004141"/>
    </source>
</evidence>
<evidence type="ECO:0000256" key="7">
    <source>
        <dbReference type="ARBA" id="ARBA00023224"/>
    </source>
</evidence>
<organism evidence="10 11">
    <name type="scientific">Branchiostoma lanceolatum</name>
    <name type="common">Common lancelet</name>
    <name type="synonym">Amphioxus lanceolatum</name>
    <dbReference type="NCBI Taxonomy" id="7740"/>
    <lineage>
        <taxon>Eukaryota</taxon>
        <taxon>Metazoa</taxon>
        <taxon>Chordata</taxon>
        <taxon>Cephalochordata</taxon>
        <taxon>Leptocardii</taxon>
        <taxon>Amphioxiformes</taxon>
        <taxon>Branchiostomatidae</taxon>
        <taxon>Branchiostoma</taxon>
    </lineage>
</organism>
<keyword evidence="7" id="KW-0807">Transducer</keyword>
<dbReference type="InterPro" id="IPR000276">
    <property type="entry name" value="GPCR_Rhodpsn"/>
</dbReference>
<feature type="transmembrane region" description="Helical" evidence="8">
    <location>
        <begin position="344"/>
        <end position="364"/>
    </location>
</feature>
<evidence type="ECO:0000313" key="10">
    <source>
        <dbReference type="EMBL" id="CAH1270317.1"/>
    </source>
</evidence>
<keyword evidence="5 8" id="KW-0472">Membrane</keyword>
<keyword evidence="3 8" id="KW-1133">Transmembrane helix</keyword>
<evidence type="ECO:0000259" key="9">
    <source>
        <dbReference type="PROSITE" id="PS50262"/>
    </source>
</evidence>
<dbReference type="FunFam" id="1.20.1070.10:FF:000313">
    <property type="entry name" value="Uncharacterized protein"/>
    <property type="match status" value="1"/>
</dbReference>
<dbReference type="Pfam" id="PF00001">
    <property type="entry name" value="7tm_1"/>
    <property type="match status" value="1"/>
</dbReference>
<dbReference type="PANTHER" id="PTHR24240">
    <property type="entry name" value="OPSIN"/>
    <property type="match status" value="1"/>
</dbReference>
<keyword evidence="4" id="KW-0297">G-protein coupled receptor</keyword>
<dbReference type="GO" id="GO:0016020">
    <property type="term" value="C:membrane"/>
    <property type="evidence" value="ECO:0007669"/>
    <property type="project" value="UniProtKB-SubCell"/>
</dbReference>
<dbReference type="AlphaFoldDB" id="A0A8K0ACL8"/>
<dbReference type="SUPFAM" id="SSF81321">
    <property type="entry name" value="Family A G protein-coupled receptor-like"/>
    <property type="match status" value="1"/>
</dbReference>
<feature type="transmembrane region" description="Helical" evidence="8">
    <location>
        <begin position="376"/>
        <end position="396"/>
    </location>
</feature>
<feature type="domain" description="G-protein coupled receptors family 1 profile" evidence="9">
    <location>
        <begin position="139"/>
        <end position="394"/>
    </location>
</feature>
<dbReference type="Proteomes" id="UP000838412">
    <property type="component" value="Chromosome 7"/>
</dbReference>
<keyword evidence="2 8" id="KW-0812">Transmembrane</keyword>
<keyword evidence="6" id="KW-0675">Receptor</keyword>
<gene>
    <name evidence="10" type="primary">GPR50</name>
    <name evidence="10" type="ORF">BLAG_LOCUS22646</name>
</gene>
<feature type="transmembrane region" description="Helical" evidence="8">
    <location>
        <begin position="289"/>
        <end position="310"/>
    </location>
</feature>
<feature type="transmembrane region" description="Helical" evidence="8">
    <location>
        <begin position="159"/>
        <end position="177"/>
    </location>
</feature>
<dbReference type="OrthoDB" id="9997799at2759"/>
<proteinExistence type="predicted"/>
<evidence type="ECO:0000256" key="8">
    <source>
        <dbReference type="SAM" id="Phobius"/>
    </source>
</evidence>
<sequence length="424" mass="47217">MGSCGATAEHSAQNQEVPGSNPVLSPILCPWERHFARLSSLHPGVNGYLTSVGEGRIELEMLQGSHVNQDVYIQEMKIEHENELKEPKMSMLALVQSRNPPVSSINPALSDSDTKALPLYGVVINCTVTGIYSIVGTIGNGLVILAFCTYRQIRSSAHTFILSISISDILMTGFQYPTGMASTIMGAPSLGNAMCPILGALFFLSIYVSLLSMVLIAFNRCIHTTKSTDTYRKLFSPFKSFLWVLLSWVVSGLLVAPAFLGYGEFGWNKAHVCGIINENPYSPHYISNIYGVTYWLVFCVVAGIYLRIYFYVKDSVVKMAAANQNPVNFEHFVSRRVIKQTKHMFIMFSVFTVCSAPSVLLYSINVHEPFMSPGAIVAFFSLYRLNYVLNPFLYGWKLPVFRRAFKALIRCKRHLPFQPGAPVN</sequence>
<feature type="transmembrane region" description="Helical" evidence="8">
    <location>
        <begin position="197"/>
        <end position="219"/>
    </location>
</feature>
<keyword evidence="11" id="KW-1185">Reference proteome</keyword>
<evidence type="ECO:0000256" key="3">
    <source>
        <dbReference type="ARBA" id="ARBA00022989"/>
    </source>
</evidence>
<evidence type="ECO:0000256" key="6">
    <source>
        <dbReference type="ARBA" id="ARBA00023170"/>
    </source>
</evidence>
<evidence type="ECO:0000256" key="4">
    <source>
        <dbReference type="ARBA" id="ARBA00023040"/>
    </source>
</evidence>
<name>A0A8K0ACL8_BRALA</name>
<accession>A0A8K0ACL8</accession>
<dbReference type="PROSITE" id="PS50262">
    <property type="entry name" value="G_PROTEIN_RECEP_F1_2"/>
    <property type="match status" value="1"/>
</dbReference>
<dbReference type="EMBL" id="OV696692">
    <property type="protein sequence ID" value="CAH1270317.1"/>
    <property type="molecule type" value="Genomic_DNA"/>
</dbReference>
<dbReference type="GO" id="GO:0004930">
    <property type="term" value="F:G protein-coupled receptor activity"/>
    <property type="evidence" value="ECO:0007669"/>
    <property type="project" value="UniProtKB-KW"/>
</dbReference>
<feature type="transmembrane region" description="Helical" evidence="8">
    <location>
        <begin position="119"/>
        <end position="147"/>
    </location>
</feature>
<dbReference type="InterPro" id="IPR050125">
    <property type="entry name" value="GPCR_opsins"/>
</dbReference>
<comment type="subcellular location">
    <subcellularLocation>
        <location evidence="1">Membrane</location>
        <topology evidence="1">Multi-pass membrane protein</topology>
    </subcellularLocation>
</comment>
<protein>
    <submittedName>
        <fullName evidence="10">GPR50 protein</fullName>
    </submittedName>
</protein>
<feature type="transmembrane region" description="Helical" evidence="8">
    <location>
        <begin position="240"/>
        <end position="260"/>
    </location>
</feature>
<evidence type="ECO:0000256" key="5">
    <source>
        <dbReference type="ARBA" id="ARBA00023136"/>
    </source>
</evidence>
<dbReference type="CDD" id="cd00637">
    <property type="entry name" value="7tm_classA_rhodopsin-like"/>
    <property type="match status" value="1"/>
</dbReference>